<dbReference type="InterPro" id="IPR022953">
    <property type="entry name" value="ATP_PFK"/>
</dbReference>
<evidence type="ECO:0000256" key="5">
    <source>
        <dbReference type="ARBA" id="ARBA00022723"/>
    </source>
</evidence>
<dbReference type="UniPathway" id="UPA00109">
    <property type="reaction ID" value="UER00182"/>
</dbReference>
<dbReference type="Gene3D" id="3.40.50.460">
    <property type="entry name" value="Phosphofructokinase domain"/>
    <property type="match status" value="1"/>
</dbReference>
<keyword evidence="3" id="KW-0963">Cytoplasm</keyword>
<dbReference type="EMBL" id="UINC01006557">
    <property type="protein sequence ID" value="SVA28244.1"/>
    <property type="molecule type" value="Genomic_DNA"/>
</dbReference>
<dbReference type="SUPFAM" id="SSF53784">
    <property type="entry name" value="Phosphofructokinase"/>
    <property type="match status" value="1"/>
</dbReference>
<dbReference type="InterPro" id="IPR054846">
    <property type="entry name" value="PFKA_PPi_Ttgales"/>
</dbReference>
<evidence type="ECO:0000259" key="10">
    <source>
        <dbReference type="Pfam" id="PF00365"/>
    </source>
</evidence>
<feature type="domain" description="Phosphofructokinase" evidence="10">
    <location>
        <begin position="7"/>
        <end position="330"/>
    </location>
</feature>
<evidence type="ECO:0000256" key="4">
    <source>
        <dbReference type="ARBA" id="ARBA00022679"/>
    </source>
</evidence>
<dbReference type="GO" id="GO:0047334">
    <property type="term" value="F:diphosphate-fructose-6-phosphate 1-phosphotransferase activity"/>
    <property type="evidence" value="ECO:0007669"/>
    <property type="project" value="UniProtKB-EC"/>
</dbReference>
<dbReference type="InterPro" id="IPR000023">
    <property type="entry name" value="Phosphofructokinase_dom"/>
</dbReference>
<dbReference type="GO" id="GO:0005829">
    <property type="term" value="C:cytosol"/>
    <property type="evidence" value="ECO:0007669"/>
    <property type="project" value="TreeGrafter"/>
</dbReference>
<dbReference type="AlphaFoldDB" id="A0A381UJW1"/>
<dbReference type="GO" id="GO:0003872">
    <property type="term" value="F:6-phosphofructokinase activity"/>
    <property type="evidence" value="ECO:0007669"/>
    <property type="project" value="InterPro"/>
</dbReference>
<comment type="cofactor">
    <cofactor evidence="1">
        <name>Mg(2+)</name>
        <dbReference type="ChEBI" id="CHEBI:18420"/>
    </cofactor>
</comment>
<dbReference type="InterPro" id="IPR011403">
    <property type="entry name" value="PPi-PFK_TM0289"/>
</dbReference>
<gene>
    <name evidence="11" type="ORF">METZ01_LOCUS81098</name>
</gene>
<sequence>MAISHGRIGILVGGGPAPGINSVISAAVIEAVISKHEAVGIKNGFEFLVKGNTSQTVGLGLDDVATIHTQGGSILHTSRTNPTKRPEDLETCVATLKKLNISYLITIGGDDTSFGASEIAKKADGDIRVAHVPKTIDNDLPLPGGMPTFGYETARHVGAGIVMNLKEDSRTTNRWYFIVAMGRHTGHLALGIGKASAATITLIPEEFRKPTISLSEACDVLEGAILKRRVSGRPDGVAIIAEGIASKLNVDDLHDIAGVEIPRDEYGNIRLADLPLARILKTEITRRFRERGEAMDIVDLTLGYELRSAAPIPFDIDYTRTLGHGAVRFLLSNVAENKQTVQGAMICMVDSQLKAIPFEEMRDPKTGKTAIRTVDIDNLYYDVARRYMIRLEHSDLEDEELLALLANQASMRPDAFKRRFAVTS</sequence>
<comment type="function">
    <text evidence="2">Catalyzes the phosphorylation of D-fructose 6-phosphate, the first committing step of glycolysis. Uses inorganic phosphate (PPi) as phosphoryl donor instead of ATP like common ATP-dependent phosphofructokinases (ATP-PFKs), which renders the reaction reversible, and can thus function both in glycolysis and gluconeogenesis. Consistently, PPi-PFK can replace the enzymes of both the forward (ATP-PFK) and reverse (fructose-bisphosphatase (FBPase)) reactions.</text>
</comment>
<dbReference type="GO" id="GO:0006002">
    <property type="term" value="P:fructose 6-phosphate metabolic process"/>
    <property type="evidence" value="ECO:0007669"/>
    <property type="project" value="InterPro"/>
</dbReference>
<evidence type="ECO:0000256" key="7">
    <source>
        <dbReference type="ARBA" id="ARBA00022842"/>
    </source>
</evidence>
<evidence type="ECO:0000256" key="1">
    <source>
        <dbReference type="ARBA" id="ARBA00001946"/>
    </source>
</evidence>
<reference evidence="11" key="1">
    <citation type="submission" date="2018-05" db="EMBL/GenBank/DDBJ databases">
        <authorList>
            <person name="Lanie J.A."/>
            <person name="Ng W.-L."/>
            <person name="Kazmierczak K.M."/>
            <person name="Andrzejewski T.M."/>
            <person name="Davidsen T.M."/>
            <person name="Wayne K.J."/>
            <person name="Tettelin H."/>
            <person name="Glass J.I."/>
            <person name="Rusch D."/>
            <person name="Podicherti R."/>
            <person name="Tsui H.-C.T."/>
            <person name="Winkler M.E."/>
        </authorList>
    </citation>
    <scope>NUCLEOTIDE SEQUENCE</scope>
</reference>
<organism evidence="11">
    <name type="scientific">marine metagenome</name>
    <dbReference type="NCBI Taxonomy" id="408172"/>
    <lineage>
        <taxon>unclassified sequences</taxon>
        <taxon>metagenomes</taxon>
        <taxon>ecological metagenomes</taxon>
    </lineage>
</organism>
<dbReference type="NCBIfam" id="NF041103">
    <property type="entry name" value="PFKA_PPi_Ttgales"/>
    <property type="match status" value="1"/>
</dbReference>
<keyword evidence="8" id="KW-0324">Glycolysis</keyword>
<evidence type="ECO:0000313" key="11">
    <source>
        <dbReference type="EMBL" id="SVA28244.1"/>
    </source>
</evidence>
<dbReference type="PIRSF" id="PIRSF036482">
    <property type="entry name" value="PPi_PFK_TM0289"/>
    <property type="match status" value="1"/>
</dbReference>
<evidence type="ECO:0000256" key="6">
    <source>
        <dbReference type="ARBA" id="ARBA00022777"/>
    </source>
</evidence>
<evidence type="ECO:0000256" key="9">
    <source>
        <dbReference type="ARBA" id="ARBA00048072"/>
    </source>
</evidence>
<dbReference type="Gene3D" id="3.40.50.450">
    <property type="match status" value="1"/>
</dbReference>
<evidence type="ECO:0000256" key="3">
    <source>
        <dbReference type="ARBA" id="ARBA00022490"/>
    </source>
</evidence>
<proteinExistence type="inferred from homology"/>
<dbReference type="HAMAP" id="MF_01979">
    <property type="entry name" value="Phosphofructokinase_II_Short"/>
    <property type="match status" value="1"/>
</dbReference>
<dbReference type="Pfam" id="PF00365">
    <property type="entry name" value="PFK"/>
    <property type="match status" value="1"/>
</dbReference>
<keyword evidence="4" id="KW-0808">Transferase</keyword>
<accession>A0A381UJW1</accession>
<dbReference type="InterPro" id="IPR035966">
    <property type="entry name" value="PKF_sf"/>
</dbReference>
<dbReference type="GO" id="GO:0009749">
    <property type="term" value="P:response to glucose"/>
    <property type="evidence" value="ECO:0007669"/>
    <property type="project" value="TreeGrafter"/>
</dbReference>
<protein>
    <recommendedName>
        <fullName evidence="10">Phosphofructokinase domain-containing protein</fullName>
    </recommendedName>
</protein>
<keyword evidence="6" id="KW-0418">Kinase</keyword>
<dbReference type="PANTHER" id="PTHR43650">
    <property type="entry name" value="PYROPHOSPHATE--FRUCTOSE 6-PHOSPHATE 1-PHOSPHOTRANSFERASE"/>
    <property type="match status" value="1"/>
</dbReference>
<evidence type="ECO:0000256" key="2">
    <source>
        <dbReference type="ARBA" id="ARBA00003138"/>
    </source>
</evidence>
<name>A0A381UJW1_9ZZZZ</name>
<keyword evidence="5" id="KW-0479">Metal-binding</keyword>
<dbReference type="GO" id="GO:0046872">
    <property type="term" value="F:metal ion binding"/>
    <property type="evidence" value="ECO:0007669"/>
    <property type="project" value="UniProtKB-KW"/>
</dbReference>
<dbReference type="PANTHER" id="PTHR43650:SF1">
    <property type="entry name" value="PYROPHOSPHATE--FRUCTOSE 6-PHOSPHATE 1-PHOSPHOTRANSFERASE SUBUNIT BETA 2"/>
    <property type="match status" value="1"/>
</dbReference>
<dbReference type="PRINTS" id="PR00476">
    <property type="entry name" value="PHFRCTKINASE"/>
</dbReference>
<keyword evidence="7" id="KW-0460">Magnesium</keyword>
<comment type="catalytic activity">
    <reaction evidence="9">
        <text>beta-D-fructose 6-phosphate + diphosphate = beta-D-fructose 1,6-bisphosphate + phosphate + H(+)</text>
        <dbReference type="Rhea" id="RHEA:13613"/>
        <dbReference type="ChEBI" id="CHEBI:15378"/>
        <dbReference type="ChEBI" id="CHEBI:32966"/>
        <dbReference type="ChEBI" id="CHEBI:33019"/>
        <dbReference type="ChEBI" id="CHEBI:43474"/>
        <dbReference type="ChEBI" id="CHEBI:57634"/>
        <dbReference type="EC" id="2.7.1.90"/>
    </reaction>
</comment>
<evidence type="ECO:0000256" key="8">
    <source>
        <dbReference type="ARBA" id="ARBA00023152"/>
    </source>
</evidence>